<keyword evidence="2" id="KW-0560">Oxidoreductase</keyword>
<accession>A0A4U0YS59</accession>
<dbReference type="GO" id="GO:0016020">
    <property type="term" value="C:membrane"/>
    <property type="evidence" value="ECO:0007669"/>
    <property type="project" value="TreeGrafter"/>
</dbReference>
<dbReference type="GO" id="GO:0016491">
    <property type="term" value="F:oxidoreductase activity"/>
    <property type="evidence" value="ECO:0007669"/>
    <property type="project" value="UniProtKB-KW"/>
</dbReference>
<dbReference type="PANTHER" id="PTHR44196">
    <property type="entry name" value="DEHYDROGENASE/REDUCTASE SDR FAMILY MEMBER 7B"/>
    <property type="match status" value="1"/>
</dbReference>
<comment type="similarity">
    <text evidence="1">Belongs to the short-chain dehydrogenases/reductases (SDR) family.</text>
</comment>
<organism evidence="3 4">
    <name type="scientific">Cereibacter changlensis</name>
    <dbReference type="NCBI Taxonomy" id="402884"/>
    <lineage>
        <taxon>Bacteria</taxon>
        <taxon>Pseudomonadati</taxon>
        <taxon>Pseudomonadota</taxon>
        <taxon>Alphaproteobacteria</taxon>
        <taxon>Rhodobacterales</taxon>
        <taxon>Paracoccaceae</taxon>
        <taxon>Cereibacter</taxon>
    </lineage>
</organism>
<reference evidence="3 4" key="1">
    <citation type="submission" date="2019-04" db="EMBL/GenBank/DDBJ databases">
        <title>Crypto-aerobic microbial life in anoxic (sulfidic) marine sediments.</title>
        <authorList>
            <person name="Bhattacharya S."/>
            <person name="Roy C."/>
            <person name="Mondal N."/>
            <person name="Sarkar J."/>
            <person name="Mandal S."/>
            <person name="Rameez M.J."/>
            <person name="Ghosh W."/>
        </authorList>
    </citation>
    <scope>NUCLEOTIDE SEQUENCE [LARGE SCALE GENOMIC DNA]</scope>
    <source>
        <strain evidence="3 4">SBBC</strain>
    </source>
</reference>
<sequence>MNQMQGKVVAITGASRGIGAAAARVFAGAGATVALMARSGDEIAAARRRESAA</sequence>
<protein>
    <submittedName>
        <fullName evidence="3">SDR family NAD(P)-dependent oxidoreductase</fullName>
    </submittedName>
</protein>
<evidence type="ECO:0000256" key="1">
    <source>
        <dbReference type="ARBA" id="ARBA00006484"/>
    </source>
</evidence>
<dbReference type="RefSeq" id="WP_136794384.1">
    <property type="nucleotide sequence ID" value="NZ_SWAU01000342.1"/>
</dbReference>
<dbReference type="SUPFAM" id="SSF51735">
    <property type="entry name" value="NAD(P)-binding Rossmann-fold domains"/>
    <property type="match status" value="1"/>
</dbReference>
<dbReference type="PANTHER" id="PTHR44196:SF1">
    <property type="entry name" value="DEHYDROGENASE_REDUCTASE SDR FAMILY MEMBER 7B"/>
    <property type="match status" value="1"/>
</dbReference>
<proteinExistence type="inferred from homology"/>
<dbReference type="InterPro" id="IPR002347">
    <property type="entry name" value="SDR_fam"/>
</dbReference>
<name>A0A4U0YS59_9RHOB</name>
<dbReference type="AlphaFoldDB" id="A0A4U0YS59"/>
<comment type="caution">
    <text evidence="3">The sequence shown here is derived from an EMBL/GenBank/DDBJ whole genome shotgun (WGS) entry which is preliminary data.</text>
</comment>
<dbReference type="InterPro" id="IPR036291">
    <property type="entry name" value="NAD(P)-bd_dom_sf"/>
</dbReference>
<evidence type="ECO:0000313" key="4">
    <source>
        <dbReference type="Proteomes" id="UP000306340"/>
    </source>
</evidence>
<dbReference type="Proteomes" id="UP000306340">
    <property type="component" value="Unassembled WGS sequence"/>
</dbReference>
<dbReference type="EMBL" id="SWAU01000342">
    <property type="protein sequence ID" value="TKA94495.1"/>
    <property type="molecule type" value="Genomic_DNA"/>
</dbReference>
<evidence type="ECO:0000313" key="3">
    <source>
        <dbReference type="EMBL" id="TKA94495.1"/>
    </source>
</evidence>
<evidence type="ECO:0000256" key="2">
    <source>
        <dbReference type="ARBA" id="ARBA00023002"/>
    </source>
</evidence>
<feature type="non-terminal residue" evidence="3">
    <location>
        <position position="53"/>
    </location>
</feature>
<dbReference type="Gene3D" id="3.40.50.720">
    <property type="entry name" value="NAD(P)-binding Rossmann-like Domain"/>
    <property type="match status" value="1"/>
</dbReference>
<dbReference type="Pfam" id="PF00106">
    <property type="entry name" value="adh_short"/>
    <property type="match status" value="1"/>
</dbReference>
<gene>
    <name evidence="3" type="ORF">FAZ78_22045</name>
</gene>